<evidence type="ECO:0000313" key="1">
    <source>
        <dbReference type="EMBL" id="QAY16165.1"/>
    </source>
</evidence>
<reference evidence="1 2" key="1">
    <citation type="submission" date="2019-01" db="EMBL/GenBank/DDBJ databases">
        <authorList>
            <person name="Adair T.L."/>
            <person name="Lucas L.G."/>
            <person name="Young A.M."/>
            <person name="Antrich S.C."/>
            <person name="Baird A.G."/>
            <person name="Dunn E.L."/>
            <person name="Fernandes B.I."/>
            <person name="Fraley E.G."/>
            <person name="Ghanem A.X."/>
            <person name="Gilbert M.G."/>
            <person name="Morris T.B."/>
            <person name="Nortch B.D."/>
            <person name="Overcash M.E."/>
            <person name="Pavleszek K.E."/>
            <person name="Pellegrini L.I.O."/>
            <person name="Pham L.T."/>
            <person name="Rule L.S."/>
            <person name="Schultz E.M."/>
            <person name="Smith J."/>
            <person name="Thong B.J."/>
            <person name="Turner H.A."/>
            <person name="Walker G."/>
            <person name="Whitaker Z.J."/>
            <person name="Wilsey R.N."/>
            <person name="Yanney R.L."/>
            <person name="Klyczek K."/>
            <person name="Garlena R.A."/>
            <person name="Russell D.A."/>
            <person name="Pope W.H."/>
            <person name="Jacobs-Sera D."/>
            <person name="Hatfull G.F."/>
        </authorList>
    </citation>
    <scope>NUCLEOTIDE SEQUENCE [LARGE SCALE GENOMIC DNA]</scope>
</reference>
<dbReference type="EMBL" id="MK411746">
    <property type="protein sequence ID" value="QAY16165.1"/>
    <property type="molecule type" value="Genomic_DNA"/>
</dbReference>
<organism evidence="1 2">
    <name type="scientific">Arthrobacter phage Sonali</name>
    <dbReference type="NCBI Taxonomy" id="2510495"/>
    <lineage>
        <taxon>Viruses</taxon>
        <taxon>Duplodnaviria</taxon>
        <taxon>Heunggongvirae</taxon>
        <taxon>Uroviricota</taxon>
        <taxon>Caudoviricetes</taxon>
        <taxon>Sonalivirus</taxon>
        <taxon>Sonalivirus sonali</taxon>
    </lineage>
</organism>
<accession>A0A411CQG4</accession>
<proteinExistence type="predicted"/>
<dbReference type="RefSeq" id="YP_009819726.1">
    <property type="nucleotide sequence ID" value="NC_048152.1"/>
</dbReference>
<keyword evidence="2" id="KW-1185">Reference proteome</keyword>
<dbReference type="Proteomes" id="UP000289206">
    <property type="component" value="Segment"/>
</dbReference>
<dbReference type="GeneID" id="55011144"/>
<evidence type="ECO:0000313" key="2">
    <source>
        <dbReference type="Proteomes" id="UP000289206"/>
    </source>
</evidence>
<sequence length="67" mass="7870">MSIIARLRKARKDYVCASDYAHDRTIRKGDIYARVKASPGYEFNIHPGKWHEYPTHPECTEYVREDG</sequence>
<name>A0A411CQG4_9CAUD</name>
<protein>
    <submittedName>
        <fullName evidence="1">Uncharacterized protein</fullName>
    </submittedName>
</protein>
<gene>
    <name evidence="1" type="primary">53</name>
    <name evidence="1" type="ORF">SEA_SONALI_53</name>
</gene>
<dbReference type="KEGG" id="vg:55011144"/>